<dbReference type="AlphaFoldDB" id="A0A0U1P1V5"/>
<dbReference type="PROSITE" id="PS00194">
    <property type="entry name" value="THIOREDOXIN_1"/>
    <property type="match status" value="1"/>
</dbReference>
<keyword evidence="2" id="KW-1133">Transmembrane helix</keyword>
<dbReference type="GO" id="GO:0016491">
    <property type="term" value="F:oxidoreductase activity"/>
    <property type="evidence" value="ECO:0007669"/>
    <property type="project" value="InterPro"/>
</dbReference>
<feature type="domain" description="Thioredoxin" evidence="3">
    <location>
        <begin position="32"/>
        <end position="169"/>
    </location>
</feature>
<protein>
    <submittedName>
        <fullName evidence="4">Alkyl hydroperoxide reductase/ Thiol specific antioxidant/ Mal allergen</fullName>
    </submittedName>
</protein>
<dbReference type="OrthoDB" id="25753at2"/>
<dbReference type="GO" id="GO:0016209">
    <property type="term" value="F:antioxidant activity"/>
    <property type="evidence" value="ECO:0007669"/>
    <property type="project" value="InterPro"/>
</dbReference>
<proteinExistence type="predicted"/>
<feature type="transmembrane region" description="Helical" evidence="2">
    <location>
        <begin position="6"/>
        <end position="26"/>
    </location>
</feature>
<keyword evidence="1" id="KW-1015">Disulfide bond</keyword>
<dbReference type="InterPro" id="IPR050553">
    <property type="entry name" value="Thioredoxin_ResA/DsbE_sf"/>
</dbReference>
<sequence>MNQRVIKSLVLILLVGMFSFFAYSLIGKAKHTDVGDKAYNFELPNYNGGKTKLTDYKGQIVILNYFATWCAPCKDEAPELEAFQKDYGDKYKLLMVNKGETKDNVKNATNNNKAGMNYLFDYNADNAKIYNVTGQPETFVIDKKGIIKVHYNGPITEGQLYNWVKQYDN</sequence>
<dbReference type="InterPro" id="IPR000866">
    <property type="entry name" value="AhpC/TSA"/>
</dbReference>
<keyword evidence="5" id="KW-1185">Reference proteome</keyword>
<accession>A0A0U1P1V5</accession>
<dbReference type="PANTHER" id="PTHR42852:SF13">
    <property type="entry name" value="PROTEIN DIPZ"/>
    <property type="match status" value="1"/>
</dbReference>
<dbReference type="PANTHER" id="PTHR42852">
    <property type="entry name" value="THIOL:DISULFIDE INTERCHANGE PROTEIN DSBE"/>
    <property type="match status" value="1"/>
</dbReference>
<dbReference type="CDD" id="cd02966">
    <property type="entry name" value="TlpA_like_family"/>
    <property type="match status" value="1"/>
</dbReference>
<keyword evidence="2" id="KW-0812">Transmembrane</keyword>
<evidence type="ECO:0000256" key="2">
    <source>
        <dbReference type="SAM" id="Phobius"/>
    </source>
</evidence>
<dbReference type="STRING" id="1499688.BN000_04082"/>
<dbReference type="Gene3D" id="3.40.30.10">
    <property type="entry name" value="Glutaredoxin"/>
    <property type="match status" value="1"/>
</dbReference>
<keyword evidence="2" id="KW-0472">Membrane</keyword>
<reference evidence="5" key="1">
    <citation type="submission" date="2015-05" db="EMBL/GenBank/DDBJ databases">
        <authorList>
            <person name="Urmite Genomes"/>
        </authorList>
    </citation>
    <scope>NUCLEOTIDE SEQUENCE [LARGE SCALE GENOMIC DNA]</scope>
    <source>
        <strain evidence="5">LF1</strain>
    </source>
</reference>
<dbReference type="PROSITE" id="PS51352">
    <property type="entry name" value="THIOREDOXIN_2"/>
    <property type="match status" value="1"/>
</dbReference>
<name>A0A0U1P1V5_9BACI</name>
<organism evidence="4 5">
    <name type="scientific">Neobacillus massiliamazoniensis</name>
    <dbReference type="NCBI Taxonomy" id="1499688"/>
    <lineage>
        <taxon>Bacteria</taxon>
        <taxon>Bacillati</taxon>
        <taxon>Bacillota</taxon>
        <taxon>Bacilli</taxon>
        <taxon>Bacillales</taxon>
        <taxon>Bacillaceae</taxon>
        <taxon>Neobacillus</taxon>
    </lineage>
</organism>
<dbReference type="InterPro" id="IPR017937">
    <property type="entry name" value="Thioredoxin_CS"/>
</dbReference>
<dbReference type="RefSeq" id="WP_090637412.1">
    <property type="nucleotide sequence ID" value="NZ_CVRB01000004.1"/>
</dbReference>
<dbReference type="InterPro" id="IPR036249">
    <property type="entry name" value="Thioredoxin-like_sf"/>
</dbReference>
<evidence type="ECO:0000313" key="4">
    <source>
        <dbReference type="EMBL" id="CRK84082.1"/>
    </source>
</evidence>
<evidence type="ECO:0000259" key="3">
    <source>
        <dbReference type="PROSITE" id="PS51352"/>
    </source>
</evidence>
<dbReference type="EMBL" id="CVRB01000004">
    <property type="protein sequence ID" value="CRK84082.1"/>
    <property type="molecule type" value="Genomic_DNA"/>
</dbReference>
<gene>
    <name evidence="4" type="ORF">BN000_04082</name>
</gene>
<dbReference type="Proteomes" id="UP000199087">
    <property type="component" value="Unassembled WGS sequence"/>
</dbReference>
<dbReference type="SUPFAM" id="SSF52833">
    <property type="entry name" value="Thioredoxin-like"/>
    <property type="match status" value="1"/>
</dbReference>
<evidence type="ECO:0000313" key="5">
    <source>
        <dbReference type="Proteomes" id="UP000199087"/>
    </source>
</evidence>
<dbReference type="Pfam" id="PF00578">
    <property type="entry name" value="AhpC-TSA"/>
    <property type="match status" value="1"/>
</dbReference>
<evidence type="ECO:0000256" key="1">
    <source>
        <dbReference type="ARBA" id="ARBA00023157"/>
    </source>
</evidence>
<dbReference type="InterPro" id="IPR013766">
    <property type="entry name" value="Thioredoxin_domain"/>
</dbReference>